<proteinExistence type="predicted"/>
<keyword evidence="4" id="KW-1185">Reference proteome</keyword>
<evidence type="ECO:0008006" key="5">
    <source>
        <dbReference type="Google" id="ProtNLM"/>
    </source>
</evidence>
<dbReference type="EMBL" id="CP059572">
    <property type="protein sequence ID" value="QXJ21576.1"/>
    <property type="molecule type" value="Genomic_DNA"/>
</dbReference>
<accession>A0ABX8QRY8</accession>
<feature type="signal peptide" evidence="2">
    <location>
        <begin position="1"/>
        <end position="24"/>
    </location>
</feature>
<evidence type="ECO:0000313" key="4">
    <source>
        <dbReference type="Proteomes" id="UP001049518"/>
    </source>
</evidence>
<feature type="region of interest" description="Disordered" evidence="1">
    <location>
        <begin position="62"/>
        <end position="84"/>
    </location>
</feature>
<evidence type="ECO:0000256" key="1">
    <source>
        <dbReference type="SAM" id="MobiDB-lite"/>
    </source>
</evidence>
<dbReference type="Proteomes" id="UP001049518">
    <property type="component" value="Chromosome"/>
</dbReference>
<name>A0ABX8QRY8_9ACTN</name>
<gene>
    <name evidence="3" type="ORF">AGRA3207_002440</name>
</gene>
<feature type="chain" id="PRO_5046563289" description="Secreted protein" evidence="2">
    <location>
        <begin position="25"/>
        <end position="109"/>
    </location>
</feature>
<evidence type="ECO:0000313" key="3">
    <source>
        <dbReference type="EMBL" id="QXJ21576.1"/>
    </source>
</evidence>
<dbReference type="RefSeq" id="WP_231334732.1">
    <property type="nucleotide sequence ID" value="NZ_CP059572.1"/>
</dbReference>
<evidence type="ECO:0000256" key="2">
    <source>
        <dbReference type="SAM" id="SignalP"/>
    </source>
</evidence>
<keyword evidence="2" id="KW-0732">Signal</keyword>
<organism evidence="3 4">
    <name type="scientific">Actinomadura graeca</name>
    <dbReference type="NCBI Taxonomy" id="2750812"/>
    <lineage>
        <taxon>Bacteria</taxon>
        <taxon>Bacillati</taxon>
        <taxon>Actinomycetota</taxon>
        <taxon>Actinomycetes</taxon>
        <taxon>Streptosporangiales</taxon>
        <taxon>Thermomonosporaceae</taxon>
        <taxon>Actinomadura</taxon>
    </lineage>
</organism>
<reference evidence="3" key="1">
    <citation type="submission" date="2020-07" db="EMBL/GenBank/DDBJ databases">
        <authorList>
            <person name="Tarantini F.S."/>
            <person name="Hong K.W."/>
            <person name="Chan K.G."/>
        </authorList>
    </citation>
    <scope>NUCLEOTIDE SEQUENCE</scope>
    <source>
        <strain evidence="3">32-07</strain>
    </source>
</reference>
<protein>
    <recommendedName>
        <fullName evidence="5">Secreted protein</fullName>
    </recommendedName>
</protein>
<sequence>MSFLARCAASALAVVVLTAGGSQAWGYTAKYGANRAYTKNKDRQVVICDGSQNKADVKVQYERSSGNGGSKWNRGDRGCSETGPGKTITQIRVCEAHWGPDPCGRWKYR</sequence>